<dbReference type="EMBL" id="JAPDPJ010000032">
    <property type="protein sequence ID" value="MCW3787569.1"/>
    <property type="molecule type" value="Genomic_DNA"/>
</dbReference>
<keyword evidence="3" id="KW-1185">Reference proteome</keyword>
<dbReference type="InterPro" id="IPR018551">
    <property type="entry name" value="DUF2007"/>
</dbReference>
<proteinExistence type="predicted"/>
<name>A0AAE3M6A5_9BACT</name>
<comment type="caution">
    <text evidence="2">The sequence shown here is derived from an EMBL/GenBank/DDBJ whole genome shotgun (WGS) entry which is preliminary data.</text>
</comment>
<evidence type="ECO:0000313" key="3">
    <source>
        <dbReference type="Proteomes" id="UP001209229"/>
    </source>
</evidence>
<gene>
    <name evidence="2" type="ORF">OM075_13930</name>
</gene>
<dbReference type="RefSeq" id="WP_301191135.1">
    <property type="nucleotide sequence ID" value="NZ_JAPDPJ010000032.1"/>
</dbReference>
<reference evidence="2" key="1">
    <citation type="submission" date="2022-10" db="EMBL/GenBank/DDBJ databases">
        <authorList>
            <person name="Yu W.X."/>
        </authorList>
    </citation>
    <scope>NUCLEOTIDE SEQUENCE</scope>
    <source>
        <strain evidence="2">AAT</strain>
    </source>
</reference>
<dbReference type="Pfam" id="PF09413">
    <property type="entry name" value="DUF2007"/>
    <property type="match status" value="1"/>
</dbReference>
<protein>
    <submittedName>
        <fullName evidence="2">DUF2007 domain-containing protein</fullName>
    </submittedName>
</protein>
<evidence type="ECO:0000313" key="2">
    <source>
        <dbReference type="EMBL" id="MCW3787569.1"/>
    </source>
</evidence>
<dbReference type="AlphaFoldDB" id="A0AAE3M6A5"/>
<feature type="domain" description="DUF2007" evidence="1">
    <location>
        <begin position="14"/>
        <end position="75"/>
    </location>
</feature>
<dbReference type="Proteomes" id="UP001209229">
    <property type="component" value="Unassembled WGS sequence"/>
</dbReference>
<accession>A0AAE3M6A5</accession>
<evidence type="ECO:0000259" key="1">
    <source>
        <dbReference type="Pfam" id="PF09413"/>
    </source>
</evidence>
<sequence length="85" mass="9381">MNTDKENTLVEIFAGKTIDAEIVKTLLENAEIEAYLKDELIGNLVPWNASAGGVGAVKIYISSADYEIGKEIVDEYYKNIHSDKS</sequence>
<organism evidence="2 3">
    <name type="scientific">Plebeiibacterium sediminum</name>
    <dbReference type="NCBI Taxonomy" id="2992112"/>
    <lineage>
        <taxon>Bacteria</taxon>
        <taxon>Pseudomonadati</taxon>
        <taxon>Bacteroidota</taxon>
        <taxon>Bacteroidia</taxon>
        <taxon>Marinilabiliales</taxon>
        <taxon>Marinilabiliaceae</taxon>
        <taxon>Plebeiibacterium</taxon>
    </lineage>
</organism>